<organism evidence="2 3">
    <name type="scientific">Setomelanomma holmii</name>
    <dbReference type="NCBI Taxonomy" id="210430"/>
    <lineage>
        <taxon>Eukaryota</taxon>
        <taxon>Fungi</taxon>
        <taxon>Dikarya</taxon>
        <taxon>Ascomycota</taxon>
        <taxon>Pezizomycotina</taxon>
        <taxon>Dothideomycetes</taxon>
        <taxon>Pleosporomycetidae</taxon>
        <taxon>Pleosporales</taxon>
        <taxon>Pleosporineae</taxon>
        <taxon>Phaeosphaeriaceae</taxon>
        <taxon>Setomelanomma</taxon>
    </lineage>
</organism>
<comment type="caution">
    <text evidence="2">The sequence shown here is derived from an EMBL/GenBank/DDBJ whole genome shotgun (WGS) entry which is preliminary data.</text>
</comment>
<dbReference type="PANTHER" id="PTHR43863:SF2">
    <property type="entry name" value="MALTASE-GLUCOAMYLASE"/>
    <property type="match status" value="1"/>
</dbReference>
<dbReference type="InterPro" id="IPR011013">
    <property type="entry name" value="Gal_mutarotase_sf_dom"/>
</dbReference>
<dbReference type="AlphaFoldDB" id="A0A9P4H5K5"/>
<dbReference type="SUPFAM" id="SSF51011">
    <property type="entry name" value="Glycosyl hydrolase domain"/>
    <property type="match status" value="1"/>
</dbReference>
<evidence type="ECO:0000313" key="3">
    <source>
        <dbReference type="Proteomes" id="UP000799777"/>
    </source>
</evidence>
<dbReference type="OrthoDB" id="10070917at2759"/>
<name>A0A9P4H5K5_9PLEO</name>
<gene>
    <name evidence="2" type="ORF">EK21DRAFT_113766</name>
</gene>
<evidence type="ECO:0000313" key="2">
    <source>
        <dbReference type="EMBL" id="KAF2028598.1"/>
    </source>
</evidence>
<dbReference type="InterPro" id="IPR048395">
    <property type="entry name" value="Glyco_hydro_31_C"/>
</dbReference>
<dbReference type="Gene3D" id="2.60.40.1760">
    <property type="entry name" value="glycosyl hydrolase (family 31)"/>
    <property type="match status" value="1"/>
</dbReference>
<proteinExistence type="predicted"/>
<protein>
    <recommendedName>
        <fullName evidence="1">Glycosyl hydrolase family 31 C-terminal domain-containing protein</fullName>
    </recommendedName>
</protein>
<dbReference type="Proteomes" id="UP000799777">
    <property type="component" value="Unassembled WGS sequence"/>
</dbReference>
<evidence type="ECO:0000259" key="1">
    <source>
        <dbReference type="Pfam" id="PF21365"/>
    </source>
</evidence>
<sequence>MLSNQDGRNVYAYDAEQLWVEAWGRNAVRVRSTKTSSMPVENWALLEPAKTEAQVEISHESATLINGKIKAVVTKRGKLTIWNTKGKILLEEYARNRRDVTDPKCSALEVEAREFKPIIGGDMYGDKYLCCPVLQEGKTQMSAYLPQISGGGQWKAFRGDKTWNGGATVTVDCPLERMPIFERG</sequence>
<accession>A0A9P4H5K5</accession>
<dbReference type="InterPro" id="IPR051816">
    <property type="entry name" value="Glycosyl_Hydrolase_31"/>
</dbReference>
<dbReference type="GO" id="GO:0003824">
    <property type="term" value="F:catalytic activity"/>
    <property type="evidence" value="ECO:0007669"/>
    <property type="project" value="InterPro"/>
</dbReference>
<feature type="domain" description="Glycosyl hydrolase family 31 C-terminal" evidence="1">
    <location>
        <begin position="123"/>
        <end position="184"/>
    </location>
</feature>
<dbReference type="Gene3D" id="2.60.40.1180">
    <property type="entry name" value="Golgi alpha-mannosidase II"/>
    <property type="match status" value="1"/>
</dbReference>
<dbReference type="InterPro" id="IPR013780">
    <property type="entry name" value="Glyco_hydro_b"/>
</dbReference>
<dbReference type="PANTHER" id="PTHR43863">
    <property type="entry name" value="HYDROLASE, PUTATIVE (AFU_ORTHOLOGUE AFUA_1G03140)-RELATED"/>
    <property type="match status" value="1"/>
</dbReference>
<dbReference type="Pfam" id="PF21365">
    <property type="entry name" value="Glyco_hydro_31_3rd"/>
    <property type="match status" value="1"/>
</dbReference>
<dbReference type="GO" id="GO:0005975">
    <property type="term" value="P:carbohydrate metabolic process"/>
    <property type="evidence" value="ECO:0007669"/>
    <property type="project" value="InterPro"/>
</dbReference>
<keyword evidence="3" id="KW-1185">Reference proteome</keyword>
<dbReference type="SUPFAM" id="SSF74650">
    <property type="entry name" value="Galactose mutarotase-like"/>
    <property type="match status" value="1"/>
</dbReference>
<reference evidence="2" key="1">
    <citation type="journal article" date="2020" name="Stud. Mycol.">
        <title>101 Dothideomycetes genomes: a test case for predicting lifestyles and emergence of pathogens.</title>
        <authorList>
            <person name="Haridas S."/>
            <person name="Albert R."/>
            <person name="Binder M."/>
            <person name="Bloem J."/>
            <person name="Labutti K."/>
            <person name="Salamov A."/>
            <person name="Andreopoulos B."/>
            <person name="Baker S."/>
            <person name="Barry K."/>
            <person name="Bills G."/>
            <person name="Bluhm B."/>
            <person name="Cannon C."/>
            <person name="Castanera R."/>
            <person name="Culley D."/>
            <person name="Daum C."/>
            <person name="Ezra D."/>
            <person name="Gonzalez J."/>
            <person name="Henrissat B."/>
            <person name="Kuo A."/>
            <person name="Liang C."/>
            <person name="Lipzen A."/>
            <person name="Lutzoni F."/>
            <person name="Magnuson J."/>
            <person name="Mondo S."/>
            <person name="Nolan M."/>
            <person name="Ohm R."/>
            <person name="Pangilinan J."/>
            <person name="Park H.-J."/>
            <person name="Ramirez L."/>
            <person name="Alfaro M."/>
            <person name="Sun H."/>
            <person name="Tritt A."/>
            <person name="Yoshinaga Y."/>
            <person name="Zwiers L.-H."/>
            <person name="Turgeon B."/>
            <person name="Goodwin S."/>
            <person name="Spatafora J."/>
            <person name="Crous P."/>
            <person name="Grigoriev I."/>
        </authorList>
    </citation>
    <scope>NUCLEOTIDE SEQUENCE</scope>
    <source>
        <strain evidence="2">CBS 110217</strain>
    </source>
</reference>
<dbReference type="GO" id="GO:0030246">
    <property type="term" value="F:carbohydrate binding"/>
    <property type="evidence" value="ECO:0007669"/>
    <property type="project" value="InterPro"/>
</dbReference>
<dbReference type="EMBL" id="ML978211">
    <property type="protein sequence ID" value="KAF2028598.1"/>
    <property type="molecule type" value="Genomic_DNA"/>
</dbReference>